<dbReference type="GO" id="GO:0005509">
    <property type="term" value="F:calcium ion binding"/>
    <property type="evidence" value="ECO:0007669"/>
    <property type="project" value="InterPro"/>
</dbReference>
<feature type="compositionally biased region" description="Polar residues" evidence="9">
    <location>
        <begin position="1135"/>
        <end position="1147"/>
    </location>
</feature>
<organism evidence="14 15">
    <name type="scientific">Adineta ricciae</name>
    <name type="common">Rotifer</name>
    <dbReference type="NCBI Taxonomy" id="249248"/>
    <lineage>
        <taxon>Eukaryota</taxon>
        <taxon>Metazoa</taxon>
        <taxon>Spiralia</taxon>
        <taxon>Gnathifera</taxon>
        <taxon>Rotifera</taxon>
        <taxon>Eurotatoria</taxon>
        <taxon>Bdelloidea</taxon>
        <taxon>Adinetida</taxon>
        <taxon>Adinetidae</taxon>
        <taxon>Adineta</taxon>
    </lineage>
</organism>
<dbReference type="PROSITE" id="PS00720">
    <property type="entry name" value="RASGEF"/>
    <property type="match status" value="1"/>
</dbReference>
<dbReference type="InterPro" id="IPR018247">
    <property type="entry name" value="EF_Hand_1_Ca_BS"/>
</dbReference>
<keyword evidence="6" id="KW-0106">Calcium</keyword>
<dbReference type="SUPFAM" id="SSF47473">
    <property type="entry name" value="EF-hand"/>
    <property type="match status" value="1"/>
</dbReference>
<feature type="domain" description="Phorbol-ester/DAG-type" evidence="11">
    <location>
        <begin position="673"/>
        <end position="723"/>
    </location>
</feature>
<dbReference type="InterPro" id="IPR000651">
    <property type="entry name" value="Ras-like_Gua-exchang_fac_N"/>
</dbReference>
<evidence type="ECO:0000256" key="6">
    <source>
        <dbReference type="ARBA" id="ARBA00022837"/>
    </source>
</evidence>
<dbReference type="SUPFAM" id="SSF48366">
    <property type="entry name" value="Ras GEF"/>
    <property type="match status" value="1"/>
</dbReference>
<dbReference type="GO" id="GO:0005085">
    <property type="term" value="F:guanyl-nucleotide exchange factor activity"/>
    <property type="evidence" value="ECO:0007669"/>
    <property type="project" value="UniProtKB-KW"/>
</dbReference>
<evidence type="ECO:0000259" key="13">
    <source>
        <dbReference type="PROSITE" id="PS50222"/>
    </source>
</evidence>
<dbReference type="CDD" id="cd00155">
    <property type="entry name" value="RasGEF"/>
    <property type="match status" value="1"/>
</dbReference>
<feature type="region of interest" description="Disordered" evidence="9">
    <location>
        <begin position="90"/>
        <end position="148"/>
    </location>
</feature>
<dbReference type="InterPro" id="IPR002048">
    <property type="entry name" value="EF_hand_dom"/>
</dbReference>
<dbReference type="GO" id="GO:0008270">
    <property type="term" value="F:zinc ion binding"/>
    <property type="evidence" value="ECO:0007669"/>
    <property type="project" value="UniProtKB-KW"/>
</dbReference>
<dbReference type="SUPFAM" id="SSF57889">
    <property type="entry name" value="Cysteine-rich domain"/>
    <property type="match status" value="1"/>
</dbReference>
<dbReference type="GO" id="GO:0005886">
    <property type="term" value="C:plasma membrane"/>
    <property type="evidence" value="ECO:0007669"/>
    <property type="project" value="TreeGrafter"/>
</dbReference>
<comment type="caution">
    <text evidence="14">The sequence shown here is derived from an EMBL/GenBank/DDBJ whole genome shotgun (WGS) entry which is preliminary data.</text>
</comment>
<feature type="compositionally biased region" description="Basic residues" evidence="9">
    <location>
        <begin position="747"/>
        <end position="756"/>
    </location>
</feature>
<proteinExistence type="inferred from homology"/>
<dbReference type="EMBL" id="CAJNOJ010000083">
    <property type="protein sequence ID" value="CAF1063209.1"/>
    <property type="molecule type" value="Genomic_DNA"/>
</dbReference>
<feature type="domain" description="EF-hand" evidence="13">
    <location>
        <begin position="638"/>
        <end position="666"/>
    </location>
</feature>
<evidence type="ECO:0000313" key="14">
    <source>
        <dbReference type="EMBL" id="CAF1063209.1"/>
    </source>
</evidence>
<feature type="domain" description="EF-hand" evidence="13">
    <location>
        <begin position="602"/>
        <end position="637"/>
    </location>
</feature>
<feature type="compositionally biased region" description="Low complexity" evidence="9">
    <location>
        <begin position="936"/>
        <end position="954"/>
    </location>
</feature>
<dbReference type="Pfam" id="PF13202">
    <property type="entry name" value="EF-hand_5"/>
    <property type="match status" value="2"/>
</dbReference>
<dbReference type="InterPro" id="IPR001895">
    <property type="entry name" value="RASGEF_cat_dom"/>
</dbReference>
<evidence type="ECO:0000256" key="4">
    <source>
        <dbReference type="ARBA" id="ARBA00022771"/>
    </source>
</evidence>
<keyword evidence="3" id="KW-0479">Metal-binding</keyword>
<feature type="coiled-coil region" evidence="8">
    <location>
        <begin position="983"/>
        <end position="1024"/>
    </location>
</feature>
<dbReference type="PROSITE" id="PS50222">
    <property type="entry name" value="EF_HAND_2"/>
    <property type="match status" value="2"/>
</dbReference>
<evidence type="ECO:0000256" key="9">
    <source>
        <dbReference type="SAM" id="MobiDB-lite"/>
    </source>
</evidence>
<dbReference type="Gene3D" id="1.10.238.10">
    <property type="entry name" value="EF-hand"/>
    <property type="match status" value="1"/>
</dbReference>
<dbReference type="InterPro" id="IPR046349">
    <property type="entry name" value="C1-like_sf"/>
</dbReference>
<feature type="region of interest" description="Disordered" evidence="9">
    <location>
        <begin position="1093"/>
        <end position="1151"/>
    </location>
</feature>
<comment type="similarity">
    <text evidence="1">Belongs to the RASGRP family.</text>
</comment>
<feature type="compositionally biased region" description="Polar residues" evidence="9">
    <location>
        <begin position="103"/>
        <end position="126"/>
    </location>
</feature>
<feature type="region of interest" description="Disordered" evidence="9">
    <location>
        <begin position="547"/>
        <end position="569"/>
    </location>
</feature>
<dbReference type="Pfam" id="PF00130">
    <property type="entry name" value="C1_1"/>
    <property type="match status" value="1"/>
</dbReference>
<dbReference type="PROSITE" id="PS00018">
    <property type="entry name" value="EF_HAND_1"/>
    <property type="match status" value="2"/>
</dbReference>
<dbReference type="PROSITE" id="PS50081">
    <property type="entry name" value="ZF_DAG_PE_2"/>
    <property type="match status" value="1"/>
</dbReference>
<feature type="compositionally biased region" description="Polar residues" evidence="9">
    <location>
        <begin position="881"/>
        <end position="907"/>
    </location>
</feature>
<evidence type="ECO:0000259" key="11">
    <source>
        <dbReference type="PROSITE" id="PS50081"/>
    </source>
</evidence>
<dbReference type="PROSITE" id="PS50009">
    <property type="entry name" value="RASGEF_CAT"/>
    <property type="match status" value="1"/>
</dbReference>
<evidence type="ECO:0000259" key="12">
    <source>
        <dbReference type="PROSITE" id="PS50212"/>
    </source>
</evidence>
<dbReference type="FunFam" id="1.10.840.10:FF:000003">
    <property type="entry name" value="Ras guanyl-releasing protein 3 isoform 1"/>
    <property type="match status" value="1"/>
</dbReference>
<evidence type="ECO:0000313" key="15">
    <source>
        <dbReference type="Proteomes" id="UP000663852"/>
    </source>
</evidence>
<dbReference type="AlphaFoldDB" id="A0A814LGH5"/>
<dbReference type="CDD" id="cd20808">
    <property type="entry name" value="C1_RASGRP"/>
    <property type="match status" value="1"/>
</dbReference>
<protein>
    <submittedName>
        <fullName evidence="14">Uncharacterized protein</fullName>
    </submittedName>
</protein>
<dbReference type="PROSITE" id="PS00479">
    <property type="entry name" value="ZF_DAG_PE_1"/>
    <property type="match status" value="1"/>
</dbReference>
<feature type="region of interest" description="Disordered" evidence="9">
    <location>
        <begin position="1"/>
        <end position="71"/>
    </location>
</feature>
<feature type="domain" description="N-terminal Ras-GEF" evidence="12">
    <location>
        <begin position="155"/>
        <end position="289"/>
    </location>
</feature>
<dbReference type="CDD" id="cd06224">
    <property type="entry name" value="REM"/>
    <property type="match status" value="1"/>
</dbReference>
<dbReference type="InterPro" id="IPR008937">
    <property type="entry name" value="Ras-like_GEF"/>
</dbReference>
<feature type="domain" description="Ras-GEF" evidence="10">
    <location>
        <begin position="315"/>
        <end position="546"/>
    </location>
</feature>
<evidence type="ECO:0000256" key="3">
    <source>
        <dbReference type="ARBA" id="ARBA00022723"/>
    </source>
</evidence>
<keyword evidence="4" id="KW-0863">Zinc-finger</keyword>
<evidence type="ECO:0000256" key="8">
    <source>
        <dbReference type="SAM" id="Coils"/>
    </source>
</evidence>
<sequence length="1169" mass="132639">MMSTASNSQPPVTISSDETLLSSNQSTPMPAPPPPPPLIPRSAIVDHGTKSRLGGVDRDSNKLSTTIKRSQAISNIQDLDEDSPVTFEIEPSDHHVRKKVQLQHPSISSRTLNDSLSSIDKQQMTSSGGGDESDTRSETSEKTPEYIEEDRPLLSGIHVKGATLNRLIRILIDSFDPNGILIDESEYPKVFFLMHKWIMESEHLSNMLYDLFKHNGDDYKKAIIDQEKRQFKECQLRVCQAYSYWIKNFPMHFDLDKRLKDACEKMQNLIESSGDSDCMNLVDLSQIPSFDWMRQMTVRNQAKNKTVSLAFNNIESQTLAAQLTYLEWKILRRITFTDYKIYAIKNTLQGNPRLERSIQFFNGLSTWIQCMVLSKMTPKQRAEIIHKFLEVAKYLRDLQNFNTCLAVIGGISHSALARLSKTMMCLSTEDIKFLSEMTDLLSSNSNYAQYRKSLAESEGFKIPIIGVHLKDIISLHVALQDRFEYDLINFRKLVQLSIVFRTLTNLQVSIPPIQPNHDLINLLTLSVDLSYTEDEIYELSLAREPRSSVSSPDQVSRGLSPGESANDSADVLKKKEQVQSPVFADWAAGVSQTIDIQTIQRHVNAMVEAVFTTYDHDRDGYISHTEFEEIAQNFPFIDTFTVLDADQDGMISKTEMRSYFIRAKYHDLKGEFKHDFHETTYFKPTFCVHCTGLLWGLIKQGWKCKDCGINAHRHCKDQVVMECRQKRQHPVNKQGSVTDSRPGRNSFRIRKTRKQKATQTEDINFSSSSSSGTSESCTSSSEDEQPHSHQEILDKSAPHNRWHLRKPSSLKRRKQILSDSNDDYYYTHPPSPQQASSLTTITTVNSATSTSTIPIQQLIPRGPLICSDSFEKWNERSFTWNRPAPSSTLTSTMPNTSTATSQPSTIKTDTDDKSLQQPPYSQDPFLEGDVSDDDTCFTSNTNTSTLSQTRTSTNYGSSQNLNPRKISLTESLRSLPTTTDPTQYEIFERLRQAEEEKKRLEDENRAMKQELVRTKSKISSLKREMSSIQQLHLAQQQVHVQLSAPSSITPRQDHHQRLYPTNHPPTSSSSAIYLYTKDIPDQNRYHPMTINMNDLSISSNDESVSPTTFSPNPDINPSSSTQTVPLSSVEHLTSLAPSSTQIDSSKSPSDEQLRLYLTETIQREKDSNA</sequence>
<evidence type="ECO:0000256" key="1">
    <source>
        <dbReference type="ARBA" id="ARBA00009566"/>
    </source>
</evidence>
<feature type="region of interest" description="Disordered" evidence="9">
    <location>
        <begin position="726"/>
        <end position="813"/>
    </location>
</feature>
<keyword evidence="5" id="KW-0862">Zinc</keyword>
<dbReference type="PANTHER" id="PTHR23113:SF252">
    <property type="entry name" value="RAS GUANYL-RELEASING PROTEIN 3"/>
    <property type="match status" value="1"/>
</dbReference>
<dbReference type="GO" id="GO:0007265">
    <property type="term" value="P:Ras protein signal transduction"/>
    <property type="evidence" value="ECO:0007669"/>
    <property type="project" value="TreeGrafter"/>
</dbReference>
<dbReference type="OrthoDB" id="74314at2759"/>
<feature type="compositionally biased region" description="Polar residues" evidence="9">
    <location>
        <begin position="62"/>
        <end position="71"/>
    </location>
</feature>
<evidence type="ECO:0000256" key="5">
    <source>
        <dbReference type="ARBA" id="ARBA00022833"/>
    </source>
</evidence>
<feature type="compositionally biased region" description="Low complexity" evidence="9">
    <location>
        <begin position="766"/>
        <end position="780"/>
    </location>
</feature>
<dbReference type="SMART" id="SM00229">
    <property type="entry name" value="RasGEFN"/>
    <property type="match status" value="1"/>
</dbReference>
<feature type="compositionally biased region" description="Basic and acidic residues" evidence="9">
    <location>
        <begin position="133"/>
        <end position="148"/>
    </location>
</feature>
<dbReference type="Pfam" id="PF00617">
    <property type="entry name" value="RasGEF"/>
    <property type="match status" value="1"/>
</dbReference>
<dbReference type="Proteomes" id="UP000663852">
    <property type="component" value="Unassembled WGS sequence"/>
</dbReference>
<evidence type="ECO:0000259" key="10">
    <source>
        <dbReference type="PROSITE" id="PS50009"/>
    </source>
</evidence>
<dbReference type="InterPro" id="IPR019804">
    <property type="entry name" value="Ras_G-nucl-exch_fac_CS"/>
</dbReference>
<feature type="compositionally biased region" description="Pro residues" evidence="9">
    <location>
        <begin position="29"/>
        <end position="39"/>
    </location>
</feature>
<feature type="region of interest" description="Disordered" evidence="9">
    <location>
        <begin position="881"/>
        <end position="962"/>
    </location>
</feature>
<dbReference type="InterPro" id="IPR002219">
    <property type="entry name" value="PKC_DAG/PE"/>
</dbReference>
<feature type="compositionally biased region" description="Polar residues" evidence="9">
    <location>
        <begin position="1"/>
        <end position="27"/>
    </location>
</feature>
<dbReference type="Gene3D" id="1.10.840.10">
    <property type="entry name" value="Ras guanine-nucleotide exchange factors catalytic domain"/>
    <property type="match status" value="1"/>
</dbReference>
<name>A0A814LGH5_ADIRI</name>
<dbReference type="Pfam" id="PF00618">
    <property type="entry name" value="RasGEF_N"/>
    <property type="match status" value="1"/>
</dbReference>
<dbReference type="SMART" id="SM00109">
    <property type="entry name" value="C1"/>
    <property type="match status" value="1"/>
</dbReference>
<feature type="compositionally biased region" description="Polar residues" evidence="9">
    <location>
        <begin position="1093"/>
        <end position="1126"/>
    </location>
</feature>
<feature type="compositionally biased region" description="Basic residues" evidence="9">
    <location>
        <begin position="798"/>
        <end position="813"/>
    </location>
</feature>
<dbReference type="InterPro" id="IPR023578">
    <property type="entry name" value="Ras_GEF_dom_sf"/>
</dbReference>
<feature type="compositionally biased region" description="Basic and acidic residues" evidence="9">
    <location>
        <begin position="784"/>
        <end position="797"/>
    </location>
</feature>
<dbReference type="SMART" id="SM00147">
    <property type="entry name" value="RasGEF"/>
    <property type="match status" value="1"/>
</dbReference>
<reference evidence="14" key="1">
    <citation type="submission" date="2021-02" db="EMBL/GenBank/DDBJ databases">
        <authorList>
            <person name="Nowell W R."/>
        </authorList>
    </citation>
    <scope>NUCLEOTIDE SEQUENCE</scope>
</reference>
<evidence type="ECO:0000256" key="2">
    <source>
        <dbReference type="ARBA" id="ARBA00022658"/>
    </source>
</evidence>
<dbReference type="InterPro" id="IPR036964">
    <property type="entry name" value="RASGEF_cat_dom_sf"/>
</dbReference>
<keyword evidence="2 7" id="KW-0344">Guanine-nucleotide releasing factor</keyword>
<feature type="region of interest" description="Disordered" evidence="9">
    <location>
        <begin position="1050"/>
        <end position="1071"/>
    </location>
</feature>
<gene>
    <name evidence="14" type="ORF">EDS130_LOCUS18030</name>
</gene>
<accession>A0A814LGH5</accession>
<dbReference type="PROSITE" id="PS50212">
    <property type="entry name" value="RASGEF_NTER"/>
    <property type="match status" value="1"/>
</dbReference>
<dbReference type="Gene3D" id="3.30.60.20">
    <property type="match status" value="1"/>
</dbReference>
<keyword evidence="8" id="KW-0175">Coiled coil</keyword>
<dbReference type="PANTHER" id="PTHR23113">
    <property type="entry name" value="GUANINE NUCLEOTIDE EXCHANGE FACTOR"/>
    <property type="match status" value="1"/>
</dbReference>
<evidence type="ECO:0000256" key="7">
    <source>
        <dbReference type="PROSITE-ProRule" id="PRU00168"/>
    </source>
</evidence>
<dbReference type="SMART" id="SM00054">
    <property type="entry name" value="EFh"/>
    <property type="match status" value="2"/>
</dbReference>
<dbReference type="Gene3D" id="1.20.870.10">
    <property type="entry name" value="Son of sevenless (SoS) protein Chain: S domain 1"/>
    <property type="match status" value="1"/>
</dbReference>
<dbReference type="InterPro" id="IPR011992">
    <property type="entry name" value="EF-hand-dom_pair"/>
</dbReference>